<gene>
    <name evidence="2" type="ORF">TZ88_02064</name>
</gene>
<protein>
    <recommendedName>
        <fullName evidence="4">Lipoprotein</fullName>
    </recommendedName>
</protein>
<dbReference type="Proteomes" id="UP000033375">
    <property type="component" value="Unassembled WGS sequence"/>
</dbReference>
<dbReference type="AlphaFoldDB" id="A0AB34S7R1"/>
<evidence type="ECO:0000313" key="3">
    <source>
        <dbReference type="Proteomes" id="UP000033375"/>
    </source>
</evidence>
<proteinExistence type="predicted"/>
<evidence type="ECO:0000313" key="2">
    <source>
        <dbReference type="EMBL" id="KJQ63532.1"/>
    </source>
</evidence>
<dbReference type="PROSITE" id="PS51257">
    <property type="entry name" value="PROKAR_LIPOPROTEIN"/>
    <property type="match status" value="1"/>
</dbReference>
<reference evidence="2 3" key="1">
    <citation type="submission" date="2015-02" db="EMBL/GenBank/DDBJ databases">
        <title>Evolution of amylase-binding proteins of oral streptococcal species.</title>
        <authorList>
            <person name="Haase E.M."/>
        </authorList>
    </citation>
    <scope>NUCLEOTIDE SEQUENCE [LARGE SCALE GENOMIC DNA]</scope>
    <source>
        <strain evidence="3">UB10712</strain>
    </source>
</reference>
<evidence type="ECO:0008006" key="4">
    <source>
        <dbReference type="Google" id="ProtNLM"/>
    </source>
</evidence>
<sequence length="211" mass="25463">MDYRPDYSDKNFIGARSIFASILYFILACFNYFLALAYFAFIRELYSNHAKISSILICCFICYNLFFLIRELNFKILHWCGYHALPELVKFGSGSYSFHLPVFKRHTENYKVYYSKRSKKHQFLFLVSYILYVNLILGVLLIFSCVYWGIFIESSSEFQNWHALLFLFLIIILYFCIEALFKKYKLWFKNYFKLDDRIVEHGFPIYTLKEK</sequence>
<keyword evidence="1" id="KW-1133">Transmembrane helix</keyword>
<feature type="transmembrane region" description="Helical" evidence="1">
    <location>
        <begin position="21"/>
        <end position="40"/>
    </location>
</feature>
<feature type="transmembrane region" description="Helical" evidence="1">
    <location>
        <begin position="123"/>
        <end position="149"/>
    </location>
</feature>
<organism evidence="2 3">
    <name type="scientific">Streptococcus gordonii</name>
    <dbReference type="NCBI Taxonomy" id="1302"/>
    <lineage>
        <taxon>Bacteria</taxon>
        <taxon>Bacillati</taxon>
        <taxon>Bacillota</taxon>
        <taxon>Bacilli</taxon>
        <taxon>Lactobacillales</taxon>
        <taxon>Streptococcaceae</taxon>
        <taxon>Streptococcus</taxon>
    </lineage>
</organism>
<dbReference type="EMBL" id="JYGN01000007">
    <property type="protein sequence ID" value="KJQ63532.1"/>
    <property type="molecule type" value="Genomic_DNA"/>
</dbReference>
<feature type="transmembrane region" description="Helical" evidence="1">
    <location>
        <begin position="161"/>
        <end position="181"/>
    </location>
</feature>
<keyword evidence="1" id="KW-0472">Membrane</keyword>
<name>A0AB34S7R1_STRGN</name>
<feature type="transmembrane region" description="Helical" evidence="1">
    <location>
        <begin position="52"/>
        <end position="69"/>
    </location>
</feature>
<comment type="caution">
    <text evidence="2">The sequence shown here is derived from an EMBL/GenBank/DDBJ whole genome shotgun (WGS) entry which is preliminary data.</text>
</comment>
<accession>A0AB34S7R1</accession>
<evidence type="ECO:0000256" key="1">
    <source>
        <dbReference type="SAM" id="Phobius"/>
    </source>
</evidence>
<keyword evidence="1" id="KW-0812">Transmembrane</keyword>
<dbReference type="RefSeq" id="WP_045635311.1">
    <property type="nucleotide sequence ID" value="NZ_LAYI01000004.1"/>
</dbReference>